<reference evidence="1 2" key="1">
    <citation type="submission" date="2019-08" db="EMBL/GenBank/DDBJ databases">
        <authorList>
            <person name="Peeters C."/>
        </authorList>
    </citation>
    <scope>NUCLEOTIDE SEQUENCE [LARGE SCALE GENOMIC DNA]</scope>
    <source>
        <strain evidence="1 2">LMG 31108</strain>
    </source>
</reference>
<organism evidence="1 2">
    <name type="scientific">Pandoraea anhela</name>
    <dbReference type="NCBI Taxonomy" id="2508295"/>
    <lineage>
        <taxon>Bacteria</taxon>
        <taxon>Pseudomonadati</taxon>
        <taxon>Pseudomonadota</taxon>
        <taxon>Betaproteobacteria</taxon>
        <taxon>Burkholderiales</taxon>
        <taxon>Burkholderiaceae</taxon>
        <taxon>Pandoraea</taxon>
    </lineage>
</organism>
<gene>
    <name evidence="1" type="ORF">PAN31108_02185</name>
</gene>
<dbReference type="InterPro" id="IPR010260">
    <property type="entry name" value="AlpA"/>
</dbReference>
<dbReference type="Pfam" id="PF05930">
    <property type="entry name" value="Phage_AlpA"/>
    <property type="match status" value="1"/>
</dbReference>
<dbReference type="Proteomes" id="UP000406256">
    <property type="component" value="Unassembled WGS sequence"/>
</dbReference>
<evidence type="ECO:0000313" key="1">
    <source>
        <dbReference type="EMBL" id="VVE02099.1"/>
    </source>
</evidence>
<proteinExistence type="predicted"/>
<accession>A0A5E4UST3</accession>
<name>A0A5E4UST3_9BURK</name>
<evidence type="ECO:0000313" key="2">
    <source>
        <dbReference type="Proteomes" id="UP000406256"/>
    </source>
</evidence>
<dbReference type="RefSeq" id="WP_150668883.1">
    <property type="nucleotide sequence ID" value="NZ_CABPSB010000006.1"/>
</dbReference>
<keyword evidence="2" id="KW-1185">Reference proteome</keyword>
<dbReference type="OrthoDB" id="8779547at2"/>
<sequence>MNGALTYPNVIPCLPGQQRTGLSRSSVYACMNPSEPTYDRSFPLPAAVSAKGSSVSNLWIGAEVDPWIANRPRTRAIVGLKGDQE</sequence>
<protein>
    <submittedName>
        <fullName evidence="1">Uncharacterized protein</fullName>
    </submittedName>
</protein>
<dbReference type="AlphaFoldDB" id="A0A5E4UST3"/>
<dbReference type="EMBL" id="CABPSB010000006">
    <property type="protein sequence ID" value="VVE02099.1"/>
    <property type="molecule type" value="Genomic_DNA"/>
</dbReference>